<keyword evidence="3" id="KW-1185">Reference proteome</keyword>
<dbReference type="EMBL" id="JACIGK010000041">
    <property type="protein sequence ID" value="MBB4267976.1"/>
    <property type="molecule type" value="Genomic_DNA"/>
</dbReference>
<comment type="caution">
    <text evidence="2">The sequence shown here is derived from an EMBL/GenBank/DDBJ whole genome shotgun (WGS) entry which is preliminary data.</text>
</comment>
<dbReference type="InterPro" id="IPR047960">
    <property type="entry name" value="Transpos_IS1380"/>
</dbReference>
<dbReference type="InterPro" id="IPR025668">
    <property type="entry name" value="Tnp_DDE_dom"/>
</dbReference>
<dbReference type="Proteomes" id="UP000554286">
    <property type="component" value="Unassembled WGS sequence"/>
</dbReference>
<sequence>MTASLHWRITLDLDATDIETHGHQVGGFFNGTYEHRCFLPLYVTCGPHLLLAKLRPGNVDSAKGAKAAIKRIVGRIRKVWPKVQILVRGDSGFARPNLMTWCEANHVDYIFGLARNTVLLHKARKVRSRAAVEVLATGQTALAFGHFTHRTRSKSWTRPRHVIVKVLHREGREQRCRFLVTSLDWKSPQVTEVLRNARDTHEQDGQTPPRDLMPRVIYEAIYCPRGDMENRIKECQLDLFGHRASAHGFKANQTRLILAGFAYVLMTQLRLRALTSTDLAKAAPGTIRQKLLKIGARVITSVRRIKISMPDACPTQGIFFAAWRCLAPP</sequence>
<reference evidence="2 3" key="1">
    <citation type="submission" date="2020-08" db="EMBL/GenBank/DDBJ databases">
        <title>Genome sequencing of Purple Non-Sulfur Bacteria from various extreme environments.</title>
        <authorList>
            <person name="Mayer M."/>
        </authorList>
    </citation>
    <scope>NUCLEOTIDE SEQUENCE [LARGE SCALE GENOMIC DNA]</scope>
    <source>
        <strain evidence="2 3">JA131</strain>
    </source>
</reference>
<name>A0A7W6RHB1_9PROT</name>
<dbReference type="Pfam" id="PF13701">
    <property type="entry name" value="DDE_Tnp_1_4"/>
    <property type="match status" value="1"/>
</dbReference>
<protein>
    <recommendedName>
        <fullName evidence="1">Transposase DDE domain-containing protein</fullName>
    </recommendedName>
</protein>
<evidence type="ECO:0000313" key="2">
    <source>
        <dbReference type="EMBL" id="MBB4267976.1"/>
    </source>
</evidence>
<dbReference type="AlphaFoldDB" id="A0A7W6RHB1"/>
<feature type="domain" description="Transposase DDE" evidence="1">
    <location>
        <begin position="8"/>
        <end position="324"/>
    </location>
</feature>
<evidence type="ECO:0000313" key="3">
    <source>
        <dbReference type="Proteomes" id="UP000554286"/>
    </source>
</evidence>
<evidence type="ECO:0000259" key="1">
    <source>
        <dbReference type="Pfam" id="PF13701"/>
    </source>
</evidence>
<dbReference type="NCBIfam" id="NF033539">
    <property type="entry name" value="transpos_IS1380"/>
    <property type="match status" value="1"/>
</dbReference>
<gene>
    <name evidence="2" type="ORF">GGD89_003629</name>
</gene>
<proteinExistence type="predicted"/>
<accession>A0A7W6RHB1</accession>
<organism evidence="2 3">
    <name type="scientific">Roseospira visakhapatnamensis</name>
    <dbReference type="NCBI Taxonomy" id="390880"/>
    <lineage>
        <taxon>Bacteria</taxon>
        <taxon>Pseudomonadati</taxon>
        <taxon>Pseudomonadota</taxon>
        <taxon>Alphaproteobacteria</taxon>
        <taxon>Rhodospirillales</taxon>
        <taxon>Rhodospirillaceae</taxon>
        <taxon>Roseospira</taxon>
    </lineage>
</organism>